<feature type="signal peptide" evidence="2">
    <location>
        <begin position="1"/>
        <end position="22"/>
    </location>
</feature>
<comment type="caution">
    <text evidence="4">The sequence shown here is derived from an EMBL/GenBank/DDBJ whole genome shotgun (WGS) entry which is preliminary data.</text>
</comment>
<accession>A0A4S3M9V6</accession>
<dbReference type="NCBIfam" id="NF047619">
    <property type="entry name" value="NADase_discoid"/>
    <property type="match status" value="1"/>
</dbReference>
<feature type="region of interest" description="Disordered" evidence="1">
    <location>
        <begin position="172"/>
        <end position="191"/>
    </location>
</feature>
<keyword evidence="2" id="KW-0732">Signal</keyword>
<feature type="domain" description="NAD glycohydrolase translocation F5/8 type C" evidence="3">
    <location>
        <begin position="29"/>
        <end position="165"/>
    </location>
</feature>
<evidence type="ECO:0000313" key="5">
    <source>
        <dbReference type="Proteomes" id="UP000306113"/>
    </source>
</evidence>
<evidence type="ECO:0000256" key="1">
    <source>
        <dbReference type="SAM" id="MobiDB-lite"/>
    </source>
</evidence>
<gene>
    <name evidence="4" type="ORF">E7681_12035</name>
</gene>
<sequence>MRCLTLTLAAVLLMPLAGAASAACVTIGGGQASLCASSVLAGQGTNTYGPDNLADEDMTTAWCEGTDGTGVGQRLSLTVHGGGAVDHLLLANGYQKSGRTYERNGRLRDVLVRIAGQADRLYTLQDQAGWQRLDLPTLSGVPQIELEIASVYPGSKWTDTCVSGLRIGQADAGPAVQPGPAKDGPLPKWLE</sequence>
<dbReference type="EMBL" id="SSMD01000005">
    <property type="protein sequence ID" value="THD73417.1"/>
    <property type="molecule type" value="Genomic_DNA"/>
</dbReference>
<evidence type="ECO:0000256" key="2">
    <source>
        <dbReference type="SAM" id="SignalP"/>
    </source>
</evidence>
<reference evidence="4 5" key="1">
    <citation type="submission" date="2019-04" db="EMBL/GenBank/DDBJ databases">
        <title>Draft genome sequence of Youngimonas vesicularis.</title>
        <authorList>
            <person name="Hameed A."/>
        </authorList>
    </citation>
    <scope>NUCLEOTIDE SEQUENCE [LARGE SCALE GENOMIC DNA]</scope>
    <source>
        <strain evidence="4 5">CC-AMW-E</strain>
    </source>
</reference>
<name>A0A4S3M9V6_9RHOB</name>
<proteinExistence type="predicted"/>
<feature type="chain" id="PRO_5020779289" description="NAD glycohydrolase translocation F5/8 type C domain-containing protein" evidence="2">
    <location>
        <begin position="23"/>
        <end position="191"/>
    </location>
</feature>
<organism evidence="4 5">
    <name type="scientific">Thalassobius vesicularis</name>
    <dbReference type="NCBI Taxonomy" id="1294297"/>
    <lineage>
        <taxon>Bacteria</taxon>
        <taxon>Pseudomonadati</taxon>
        <taxon>Pseudomonadota</taxon>
        <taxon>Alphaproteobacteria</taxon>
        <taxon>Rhodobacterales</taxon>
        <taxon>Roseobacteraceae</taxon>
        <taxon>Thalassovita</taxon>
    </lineage>
</organism>
<keyword evidence="5" id="KW-1185">Reference proteome</keyword>
<dbReference type="PROSITE" id="PS51257">
    <property type="entry name" value="PROKAR_LIPOPROTEIN"/>
    <property type="match status" value="1"/>
</dbReference>
<dbReference type="InterPro" id="IPR057561">
    <property type="entry name" value="NADase_transloc"/>
</dbReference>
<protein>
    <recommendedName>
        <fullName evidence="3">NAD glycohydrolase translocation F5/8 type C domain-containing protein</fullName>
    </recommendedName>
</protein>
<evidence type="ECO:0000313" key="4">
    <source>
        <dbReference type="EMBL" id="THD73417.1"/>
    </source>
</evidence>
<dbReference type="AlphaFoldDB" id="A0A4S3M9V6"/>
<dbReference type="RefSeq" id="WP_136339547.1">
    <property type="nucleotide sequence ID" value="NZ_SSMD01000005.1"/>
</dbReference>
<dbReference type="OrthoDB" id="321999at2"/>
<dbReference type="Pfam" id="PF25302">
    <property type="entry name" value="NADase_transloc"/>
    <property type="match status" value="1"/>
</dbReference>
<dbReference type="Proteomes" id="UP000306113">
    <property type="component" value="Unassembled WGS sequence"/>
</dbReference>
<evidence type="ECO:0000259" key="3">
    <source>
        <dbReference type="Pfam" id="PF25302"/>
    </source>
</evidence>